<accession>A0A0L8II85</accession>
<dbReference type="EMBL" id="KQ415725">
    <property type="protein sequence ID" value="KOG00814.1"/>
    <property type="molecule type" value="Genomic_DNA"/>
</dbReference>
<protein>
    <submittedName>
        <fullName evidence="1">Uncharacterized protein</fullName>
    </submittedName>
</protein>
<gene>
    <name evidence="1" type="ORF">OCBIM_22031619mg</name>
</gene>
<sequence>MIYVCYTQQCAWSVKREKIEPFNLLLKMFQIALYPFQAFAWIEMGMRFKGQWTYKQFNANKPQ</sequence>
<name>A0A0L8II85_OCTBM</name>
<reference evidence="1" key="1">
    <citation type="submission" date="2015-07" db="EMBL/GenBank/DDBJ databases">
        <title>MeaNS - Measles Nucleotide Surveillance Program.</title>
        <authorList>
            <person name="Tran T."/>
            <person name="Druce J."/>
        </authorList>
    </citation>
    <scope>NUCLEOTIDE SEQUENCE</scope>
    <source>
        <strain evidence="1">UCB-OBI-ISO-001</strain>
        <tissue evidence="1">Gonad</tissue>
    </source>
</reference>
<proteinExistence type="predicted"/>
<evidence type="ECO:0000313" key="1">
    <source>
        <dbReference type="EMBL" id="KOG00814.1"/>
    </source>
</evidence>
<dbReference type="AlphaFoldDB" id="A0A0L8II85"/>
<feature type="non-terminal residue" evidence="1">
    <location>
        <position position="63"/>
    </location>
</feature>
<organism evidence="1">
    <name type="scientific">Octopus bimaculoides</name>
    <name type="common">California two-spotted octopus</name>
    <dbReference type="NCBI Taxonomy" id="37653"/>
    <lineage>
        <taxon>Eukaryota</taxon>
        <taxon>Metazoa</taxon>
        <taxon>Spiralia</taxon>
        <taxon>Lophotrochozoa</taxon>
        <taxon>Mollusca</taxon>
        <taxon>Cephalopoda</taxon>
        <taxon>Coleoidea</taxon>
        <taxon>Octopodiformes</taxon>
        <taxon>Octopoda</taxon>
        <taxon>Incirrata</taxon>
        <taxon>Octopodidae</taxon>
        <taxon>Octopus</taxon>
    </lineage>
</organism>